<reference evidence="2 3" key="1">
    <citation type="journal article" date="2016" name="Mol. Biol. Evol.">
        <title>Comparative Genomics of Early-Diverging Mushroom-Forming Fungi Provides Insights into the Origins of Lignocellulose Decay Capabilities.</title>
        <authorList>
            <person name="Nagy L.G."/>
            <person name="Riley R."/>
            <person name="Tritt A."/>
            <person name="Adam C."/>
            <person name="Daum C."/>
            <person name="Floudas D."/>
            <person name="Sun H."/>
            <person name="Yadav J.S."/>
            <person name="Pangilinan J."/>
            <person name="Larsson K.H."/>
            <person name="Matsuura K."/>
            <person name="Barry K."/>
            <person name="Labutti K."/>
            <person name="Kuo R."/>
            <person name="Ohm R.A."/>
            <person name="Bhattacharya S.S."/>
            <person name="Shirouzu T."/>
            <person name="Yoshinaga Y."/>
            <person name="Martin F.M."/>
            <person name="Grigoriev I.V."/>
            <person name="Hibbett D.S."/>
        </authorList>
    </citation>
    <scope>NUCLEOTIDE SEQUENCE [LARGE SCALE GENOMIC DNA]</scope>
    <source>
        <strain evidence="2 3">L-15889</strain>
    </source>
</reference>
<accession>A0A165S4K7</accession>
<evidence type="ECO:0000313" key="3">
    <source>
        <dbReference type="Proteomes" id="UP000076727"/>
    </source>
</evidence>
<evidence type="ECO:0000313" key="2">
    <source>
        <dbReference type="EMBL" id="KZT71522.1"/>
    </source>
</evidence>
<keyword evidence="3" id="KW-1185">Reference proteome</keyword>
<gene>
    <name evidence="2" type="ORF">DAEQUDRAFT_763749</name>
</gene>
<name>A0A165S4K7_9APHY</name>
<protein>
    <submittedName>
        <fullName evidence="2">Uncharacterized protein</fullName>
    </submittedName>
</protein>
<organism evidence="2 3">
    <name type="scientific">Daedalea quercina L-15889</name>
    <dbReference type="NCBI Taxonomy" id="1314783"/>
    <lineage>
        <taxon>Eukaryota</taxon>
        <taxon>Fungi</taxon>
        <taxon>Dikarya</taxon>
        <taxon>Basidiomycota</taxon>
        <taxon>Agaricomycotina</taxon>
        <taxon>Agaricomycetes</taxon>
        <taxon>Polyporales</taxon>
        <taxon>Fomitopsis</taxon>
    </lineage>
</organism>
<dbReference type="EMBL" id="KV429045">
    <property type="protein sequence ID" value="KZT71522.1"/>
    <property type="molecule type" value="Genomic_DNA"/>
</dbReference>
<dbReference type="AlphaFoldDB" id="A0A165S4K7"/>
<sequence length="191" mass="21457">MLRTLVRRAAASLPTPSPPKTARLPKHVTAEAREAVRRIFKARRDEFGLSTQQIYTTDPALMSGNPSDLVTDGPGRWRARHFRSMRYLKLYVLADMAKERELAKVHLHIKERLPLPPPPPDDDSGGPPARRKGEVMQVVAAVNGVEQTVKVVLPPRGQVSDHAWIWQAQDLLFERSESLADETTGERREAT</sequence>
<dbReference type="OrthoDB" id="2587968at2759"/>
<feature type="region of interest" description="Disordered" evidence="1">
    <location>
        <begin position="111"/>
        <end position="131"/>
    </location>
</feature>
<dbReference type="Proteomes" id="UP000076727">
    <property type="component" value="Unassembled WGS sequence"/>
</dbReference>
<evidence type="ECO:0000256" key="1">
    <source>
        <dbReference type="SAM" id="MobiDB-lite"/>
    </source>
</evidence>
<proteinExistence type="predicted"/>